<protein>
    <submittedName>
        <fullName evidence="3">Type II toxin-antitoxin system RatA family toxin</fullName>
    </submittedName>
</protein>
<dbReference type="Pfam" id="PF03364">
    <property type="entry name" value="Polyketide_cyc"/>
    <property type="match status" value="1"/>
</dbReference>
<dbReference type="PANTHER" id="PTHR12901:SF10">
    <property type="entry name" value="COENZYME Q-BINDING PROTEIN COQ10, MITOCHONDRIAL"/>
    <property type="match status" value="1"/>
</dbReference>
<feature type="domain" description="Coenzyme Q-binding protein COQ10 START" evidence="2">
    <location>
        <begin position="10"/>
        <end position="138"/>
    </location>
</feature>
<dbReference type="PANTHER" id="PTHR12901">
    <property type="entry name" value="SPERM PROTEIN HOMOLOG"/>
    <property type="match status" value="1"/>
</dbReference>
<dbReference type="Proteomes" id="UP000523601">
    <property type="component" value="Unassembled WGS sequence"/>
</dbReference>
<evidence type="ECO:0000313" key="4">
    <source>
        <dbReference type="Proteomes" id="UP000523601"/>
    </source>
</evidence>
<evidence type="ECO:0000256" key="1">
    <source>
        <dbReference type="ARBA" id="ARBA00008918"/>
    </source>
</evidence>
<dbReference type="InterPro" id="IPR044996">
    <property type="entry name" value="COQ10-like"/>
</dbReference>
<comment type="caution">
    <text evidence="3">The sequence shown here is derived from an EMBL/GenBank/DDBJ whole genome shotgun (WGS) entry which is preliminary data.</text>
</comment>
<proteinExistence type="inferred from homology"/>
<organism evidence="3 4">
    <name type="scientific">Donghicola mangrovi</name>
    <dbReference type="NCBI Taxonomy" id="2729614"/>
    <lineage>
        <taxon>Bacteria</taxon>
        <taxon>Pseudomonadati</taxon>
        <taxon>Pseudomonadota</taxon>
        <taxon>Alphaproteobacteria</taxon>
        <taxon>Rhodobacterales</taxon>
        <taxon>Roseobacteraceae</taxon>
        <taxon>Donghicola</taxon>
    </lineage>
</organism>
<reference evidence="3 4" key="1">
    <citation type="submission" date="2020-04" db="EMBL/GenBank/DDBJ databases">
        <title>Donghicola sp., a member of the Rhodobacteraceae family isolated from mangrove forest in Thailand.</title>
        <authorList>
            <person name="Charoenyingcharoen P."/>
            <person name="Yukphan P."/>
        </authorList>
    </citation>
    <scope>NUCLEOTIDE SEQUENCE [LARGE SCALE GENOMIC DNA]</scope>
    <source>
        <strain evidence="3 4">C2-DW-16</strain>
    </source>
</reference>
<sequence length="155" mass="17728">MPTHSENRFMPFTAQQMYDLVADVNAYPKFLPWCAAARVRSTTPQGEAVVMEADLVISFKVFRERFGSRVTLWPEQQKIDTEYLDGPFKYMKSNWSFKDVDGGCEVAFFVDFEFKNAVLQKIIGLVFNEAMQRIVRAFLDRANALYGADKSSAKA</sequence>
<dbReference type="InterPro" id="IPR023393">
    <property type="entry name" value="START-like_dom_sf"/>
</dbReference>
<accession>A0ABX2PF91</accession>
<dbReference type="InterPro" id="IPR005031">
    <property type="entry name" value="COQ10_START"/>
</dbReference>
<dbReference type="Gene3D" id="3.30.530.20">
    <property type="match status" value="1"/>
</dbReference>
<evidence type="ECO:0000313" key="3">
    <source>
        <dbReference type="EMBL" id="NVO27845.1"/>
    </source>
</evidence>
<comment type="similarity">
    <text evidence="1">Belongs to the ribosome association toxin RatA family.</text>
</comment>
<dbReference type="RefSeq" id="WP_176854248.1">
    <property type="nucleotide sequence ID" value="NZ_JABCJD010000004.1"/>
</dbReference>
<keyword evidence="4" id="KW-1185">Reference proteome</keyword>
<dbReference type="EMBL" id="JABCJD010000004">
    <property type="protein sequence ID" value="NVO27845.1"/>
    <property type="molecule type" value="Genomic_DNA"/>
</dbReference>
<gene>
    <name evidence="3" type="ORF">HJ526_10475</name>
</gene>
<dbReference type="SUPFAM" id="SSF55961">
    <property type="entry name" value="Bet v1-like"/>
    <property type="match status" value="1"/>
</dbReference>
<dbReference type="CDD" id="cd07813">
    <property type="entry name" value="COQ10p_like"/>
    <property type="match status" value="1"/>
</dbReference>
<name>A0ABX2PF91_9RHOB</name>
<evidence type="ECO:0000259" key="2">
    <source>
        <dbReference type="Pfam" id="PF03364"/>
    </source>
</evidence>